<dbReference type="PANTHER" id="PTHR24422:SF10">
    <property type="entry name" value="CHEMOTAXIS PROTEIN METHYLTRANSFERASE 2"/>
    <property type="match status" value="1"/>
</dbReference>
<keyword evidence="3 7" id="KW-0489">Methyltransferase</keyword>
<protein>
    <recommendedName>
        <fullName evidence="2">protein-glutamate O-methyltransferase</fullName>
        <ecNumber evidence="2">2.1.1.80</ecNumber>
    </recommendedName>
</protein>
<comment type="caution">
    <text evidence="7">The sequence shown here is derived from an EMBL/GenBank/DDBJ whole genome shotgun (WGS) entry which is preliminary data.</text>
</comment>
<dbReference type="PANTHER" id="PTHR24422">
    <property type="entry name" value="CHEMOTAXIS PROTEIN METHYLTRANSFERASE"/>
    <property type="match status" value="1"/>
</dbReference>
<dbReference type="GO" id="GO:0008983">
    <property type="term" value="F:protein-glutamate O-methyltransferase activity"/>
    <property type="evidence" value="ECO:0007669"/>
    <property type="project" value="UniProtKB-EC"/>
</dbReference>
<dbReference type="SUPFAM" id="SSF53335">
    <property type="entry name" value="S-adenosyl-L-methionine-dependent methyltransferases"/>
    <property type="match status" value="1"/>
</dbReference>
<evidence type="ECO:0000256" key="1">
    <source>
        <dbReference type="ARBA" id="ARBA00001541"/>
    </source>
</evidence>
<dbReference type="InterPro" id="IPR000780">
    <property type="entry name" value="CheR_MeTrfase"/>
</dbReference>
<reference evidence="7" key="1">
    <citation type="submission" date="2019-10" db="EMBL/GenBank/DDBJ databases">
        <authorList>
            <consortium name="Genoscope - CEA"/>
            <person name="William W."/>
        </authorList>
    </citation>
    <scope>NUCLEOTIDE SEQUENCE [LARGE SCALE GENOMIC DNA]</scope>
    <source>
        <strain evidence="7">BBR_PRJEB10994</strain>
    </source>
</reference>
<dbReference type="EMBL" id="CZCS02000219">
    <property type="protein sequence ID" value="VXD23775.1"/>
    <property type="molecule type" value="Genomic_DNA"/>
</dbReference>
<dbReference type="InterPro" id="IPR022642">
    <property type="entry name" value="CheR_C"/>
</dbReference>
<evidence type="ECO:0000256" key="5">
    <source>
        <dbReference type="ARBA" id="ARBA00022691"/>
    </source>
</evidence>
<dbReference type="Pfam" id="PF03705">
    <property type="entry name" value="CheR_N"/>
    <property type="match status" value="1"/>
</dbReference>
<dbReference type="OrthoDB" id="9799157at2"/>
<dbReference type="RefSeq" id="WP_083621516.1">
    <property type="nucleotide sequence ID" value="NZ_LR735018.1"/>
</dbReference>
<dbReference type="PRINTS" id="PR00996">
    <property type="entry name" value="CHERMTFRASE"/>
</dbReference>
<feature type="domain" description="CheR-type methyltransferase" evidence="6">
    <location>
        <begin position="3"/>
        <end position="286"/>
    </location>
</feature>
<comment type="catalytic activity">
    <reaction evidence="1">
        <text>L-glutamyl-[protein] + S-adenosyl-L-methionine = [protein]-L-glutamate 5-O-methyl ester + S-adenosyl-L-homocysteine</text>
        <dbReference type="Rhea" id="RHEA:24452"/>
        <dbReference type="Rhea" id="RHEA-COMP:10208"/>
        <dbReference type="Rhea" id="RHEA-COMP:10311"/>
        <dbReference type="ChEBI" id="CHEBI:29973"/>
        <dbReference type="ChEBI" id="CHEBI:57856"/>
        <dbReference type="ChEBI" id="CHEBI:59789"/>
        <dbReference type="ChEBI" id="CHEBI:82795"/>
        <dbReference type="EC" id="2.1.1.80"/>
    </reaction>
</comment>
<evidence type="ECO:0000256" key="2">
    <source>
        <dbReference type="ARBA" id="ARBA00012534"/>
    </source>
</evidence>
<dbReference type="Gene3D" id="3.40.50.150">
    <property type="entry name" value="Vaccinia Virus protein VP39"/>
    <property type="match status" value="1"/>
</dbReference>
<keyword evidence="5" id="KW-0949">S-adenosyl-L-methionine</keyword>
<dbReference type="EC" id="2.1.1.80" evidence="2"/>
<proteinExistence type="predicted"/>
<sequence length="293" mass="34433">MKFSSEPLNLSDNTFLILRDLIHERTGLYYGASKQTMLADKLSIRVKEQGLDSFLDYYYLLKYDQSAHQEWQEMINVLTVQETYFWREYDQIRVLVEVLLPQYLERFYKVSYPGQPLRIWSAACSTGEEPLTIAIALNEAGWFERIPIEIWASDASSRAINKAVSGVYRQYSFRGFPESLKAKYFSAHNEGWRISPLIHNRVHWSVDNLLVESDIQYLAQAHFIFCRNVFIYFSEASILKTVNFFYQRMFNPSYLFLSASESLLKLKTNFNLEEIDGAFVYMKHESKSNYFSS</sequence>
<dbReference type="GO" id="GO:0032259">
    <property type="term" value="P:methylation"/>
    <property type="evidence" value="ECO:0007669"/>
    <property type="project" value="UniProtKB-KW"/>
</dbReference>
<dbReference type="SMART" id="SM00138">
    <property type="entry name" value="MeTrc"/>
    <property type="match status" value="1"/>
</dbReference>
<accession>A0A7Z9E3I6</accession>
<dbReference type="Proteomes" id="UP000182190">
    <property type="component" value="Unassembled WGS sequence"/>
</dbReference>
<dbReference type="Gene3D" id="1.10.155.10">
    <property type="entry name" value="Chemotaxis receptor methyltransferase CheR, N-terminal domain"/>
    <property type="match status" value="1"/>
</dbReference>
<evidence type="ECO:0000259" key="6">
    <source>
        <dbReference type="PROSITE" id="PS50123"/>
    </source>
</evidence>
<gene>
    <name evidence="7" type="ORF">PL9631_760050</name>
</gene>
<evidence type="ECO:0000313" key="8">
    <source>
        <dbReference type="Proteomes" id="UP000182190"/>
    </source>
</evidence>
<dbReference type="InterPro" id="IPR036804">
    <property type="entry name" value="CheR_N_sf"/>
</dbReference>
<evidence type="ECO:0000313" key="7">
    <source>
        <dbReference type="EMBL" id="VXD23775.1"/>
    </source>
</evidence>
<evidence type="ECO:0000256" key="4">
    <source>
        <dbReference type="ARBA" id="ARBA00022679"/>
    </source>
</evidence>
<dbReference type="PROSITE" id="PS50123">
    <property type="entry name" value="CHER"/>
    <property type="match status" value="1"/>
</dbReference>
<keyword evidence="4 7" id="KW-0808">Transferase</keyword>
<name>A0A7Z9E3I6_9CYAN</name>
<evidence type="ECO:0000256" key="3">
    <source>
        <dbReference type="ARBA" id="ARBA00022603"/>
    </source>
</evidence>
<dbReference type="InterPro" id="IPR050903">
    <property type="entry name" value="Bact_Chemotaxis_MeTrfase"/>
</dbReference>
<dbReference type="Pfam" id="PF01739">
    <property type="entry name" value="CheR"/>
    <property type="match status" value="1"/>
</dbReference>
<keyword evidence="8" id="KW-1185">Reference proteome</keyword>
<dbReference type="InterPro" id="IPR022641">
    <property type="entry name" value="CheR_N"/>
</dbReference>
<dbReference type="InterPro" id="IPR029063">
    <property type="entry name" value="SAM-dependent_MTases_sf"/>
</dbReference>
<organism evidence="7 8">
    <name type="scientific">Planktothrix paucivesiculata PCC 9631</name>
    <dbReference type="NCBI Taxonomy" id="671071"/>
    <lineage>
        <taxon>Bacteria</taxon>
        <taxon>Bacillati</taxon>
        <taxon>Cyanobacteriota</taxon>
        <taxon>Cyanophyceae</taxon>
        <taxon>Oscillatoriophycideae</taxon>
        <taxon>Oscillatoriales</taxon>
        <taxon>Microcoleaceae</taxon>
        <taxon>Planktothrix</taxon>
    </lineage>
</organism>
<dbReference type="SUPFAM" id="SSF47757">
    <property type="entry name" value="Chemotaxis receptor methyltransferase CheR, N-terminal domain"/>
    <property type="match status" value="1"/>
</dbReference>
<dbReference type="AlphaFoldDB" id="A0A7Z9E3I6"/>